<dbReference type="SUPFAM" id="SSF53850">
    <property type="entry name" value="Periplasmic binding protein-like II"/>
    <property type="match status" value="1"/>
</dbReference>
<feature type="chain" id="PRO_5045095923" description="Iron ABC transporter substrate-binding protein" evidence="2">
    <location>
        <begin position="26"/>
        <end position="366"/>
    </location>
</feature>
<dbReference type="Pfam" id="PF13416">
    <property type="entry name" value="SBP_bac_8"/>
    <property type="match status" value="1"/>
</dbReference>
<proteinExistence type="predicted"/>
<evidence type="ECO:0000313" key="3">
    <source>
        <dbReference type="EMBL" id="MDR8757399.1"/>
    </source>
</evidence>
<keyword evidence="4" id="KW-1185">Reference proteome</keyword>
<gene>
    <name evidence="3" type="ORF">FEQ00_05852</name>
</gene>
<dbReference type="Gene3D" id="3.40.190.10">
    <property type="entry name" value="Periplasmic binding protein-like II"/>
    <property type="match status" value="2"/>
</dbReference>
<dbReference type="PANTHER" id="PTHR30006">
    <property type="entry name" value="THIAMINE-BINDING PERIPLASMIC PROTEIN-RELATED"/>
    <property type="match status" value="1"/>
</dbReference>
<name>A0ABU2ECU6_9BURK</name>
<protein>
    <recommendedName>
        <fullName evidence="5">Iron ABC transporter substrate-binding protein</fullName>
    </recommendedName>
</protein>
<keyword evidence="1 2" id="KW-0732">Signal</keyword>
<organism evidence="3 4">
    <name type="scientific">Burkholderia pseudomultivorans</name>
    <dbReference type="NCBI Taxonomy" id="1207504"/>
    <lineage>
        <taxon>Bacteria</taxon>
        <taxon>Pseudomonadati</taxon>
        <taxon>Pseudomonadota</taxon>
        <taxon>Betaproteobacteria</taxon>
        <taxon>Burkholderiales</taxon>
        <taxon>Burkholderiaceae</taxon>
        <taxon>Burkholderia</taxon>
        <taxon>Burkholderia cepacia complex</taxon>
    </lineage>
</organism>
<evidence type="ECO:0000313" key="4">
    <source>
        <dbReference type="Proteomes" id="UP001248067"/>
    </source>
</evidence>
<dbReference type="RefSeq" id="WP_175896970.1">
    <property type="nucleotide sequence ID" value="NZ_CADFDQ010000029.1"/>
</dbReference>
<evidence type="ECO:0000256" key="2">
    <source>
        <dbReference type="SAM" id="SignalP"/>
    </source>
</evidence>
<dbReference type="EMBL" id="VJSY01000060">
    <property type="protein sequence ID" value="MDR8757399.1"/>
    <property type="molecule type" value="Genomic_DNA"/>
</dbReference>
<evidence type="ECO:0000256" key="1">
    <source>
        <dbReference type="ARBA" id="ARBA00022729"/>
    </source>
</evidence>
<sequence length="366" mass="40010">MPFVPKHLAAALAVVLGSAAGAAAAQVPAGYPGNYQGVIDAAKQEGRLIVYSTTDTGLVRPLIKDFESLYGVKVEYNDMNSTELYNRYISENAASSTSADVLWSSAMDLQVKLVNDGLMASYDSPESAHVPQWAQYQKQAYGTTFEPLSIVYNKRLIPENEVPKTRADLIRLLTTQADKFKGKVTTYDIEKSGVGFNYLTQDAHVNEKVTWELVKAIGATGPKLQSSTGAMMERISSGENLIGYNIIGSYAYAKAKKDKSIGYVFPKDYTQVVSRLATISKKAKNPNAAKLWVDYLLSKRGQTLIANQANLYAIRADVNGETSAAGLTKELGDSLKPIPIGTGLLVYLDQSKRLAFLKQWQQAIKR</sequence>
<dbReference type="InterPro" id="IPR006059">
    <property type="entry name" value="SBP"/>
</dbReference>
<feature type="signal peptide" evidence="2">
    <location>
        <begin position="1"/>
        <end position="25"/>
    </location>
</feature>
<comment type="caution">
    <text evidence="3">The sequence shown here is derived from an EMBL/GenBank/DDBJ whole genome shotgun (WGS) entry which is preliminary data.</text>
</comment>
<evidence type="ECO:0008006" key="5">
    <source>
        <dbReference type="Google" id="ProtNLM"/>
    </source>
</evidence>
<dbReference type="PANTHER" id="PTHR30006:SF25">
    <property type="entry name" value="PHOSPHOGLYCERATE TRANSPORT REGULATORY PROTEIN PGTC"/>
    <property type="match status" value="1"/>
</dbReference>
<dbReference type="Proteomes" id="UP001248067">
    <property type="component" value="Unassembled WGS sequence"/>
</dbReference>
<reference evidence="3 4" key="1">
    <citation type="submission" date="2019-06" db="EMBL/GenBank/DDBJ databases">
        <title>Evolution of Burkholderia multivorans in the lungs of Cystic Fibrosis patients.</title>
        <authorList>
            <person name="Moreira L.M."/>
        </authorList>
    </citation>
    <scope>NUCLEOTIDE SEQUENCE [LARGE SCALE GENOMIC DNA]</scope>
    <source>
        <strain evidence="3 4">VC13239</strain>
    </source>
</reference>
<accession>A0ABU2ECU6</accession>